<reference evidence="3 4" key="1">
    <citation type="submission" date="2023-02" db="EMBL/GenBank/DDBJ databases">
        <title>LHISI_Scaffold_Assembly.</title>
        <authorList>
            <person name="Stuart O.P."/>
            <person name="Cleave R."/>
            <person name="Magrath M.J.L."/>
            <person name="Mikheyev A.S."/>
        </authorList>
    </citation>
    <scope>NUCLEOTIDE SEQUENCE [LARGE SCALE GENOMIC DNA]</scope>
    <source>
        <strain evidence="3">Daus_M_001</strain>
        <tissue evidence="3">Leg muscle</tissue>
    </source>
</reference>
<keyword evidence="2" id="KW-0472">Membrane</keyword>
<sequence>MQKRFLILVLTEANENLSAHSYETFLVQSLLFSCIDYCDDGYSDLTSDLSAKPQRLQTCAYVLNIWPIDFNSLTLTTTTTHVHVKDRTSLSPFISKKLFSQLFTVFTGNDLPGNIKVFLNVNNFKLLFPYSGIRSRLPTIEDTLWCQFRGLVVDYTGLLFTAVTRLPGRFKHMGYSAMTPLALRSHQLMLHPDRVPISLLLRQARGGCGGILKPRHHTGGTNVNIVKILLLKDVIYVDMKVVIACSVQHRRHSTVISAILFSCIDVLHRQKKCKGNVCRSSGVQCNYCSKTFAKTSRTRQQDAISTSYNMHPCVVISLHITMLLLLLLMMMMMMMMMMWMMMWMMDGDHGGGGGGSSTAARGGGGGGGGRGVAAAARGSGGRGCGGRGRGGGAVATAARGSGGGGSGGRGCGDRGGGAVATAARGGGGVVVVAVVVVIVVVEVVAVEAVVVVVVVGGGSSDGGDDCDGDGDGGGGGEMVYQSNSLESCLYENENIMHMILLNTGAETPVQKPRKRKRRPETWKRNVAKKARHHPKGFPVKLSCGHGIKGSFQWHRLSMHDVRRIHQKYYANADLESNKNYILQHVAFSSAKINRLPEGQSRRHVSNLCYSLPRNVQGITKHVKVCRKAFLGVLNESRDRVQRLCQKYLQLGVTPSETRGGVRQVETCELKRTAVKEFVKTFQPIQSHYCRGKNTVRQYLSSQLNVKENVLNEFFRTVFNENFNISLDIQLQYADKFSTCMSLENKINYERDKTVKHNLQIELLAHKKKRTGTSYQKLRVKSDSELVLTYDCQKNLIQPKLPDQEEYYKRQMYLFNFTIFEGILNSFQNKNNTYIYKMLTLKAQTKLASSLHHRLNKLNLDEVTTIRLFSDGCGGQNKNQTIIGMLSHWMLHSSCFQLSFIHIYSLTGYLEIWIDTSDMKVLLRTLKRISSDWKLYSQEILKPHGKWRFQFQKTKKIVLTKSGKIILVHGEPFYNFDPKLFPKRIPNVVRGVRMKDAKIKDKWEENTKLSFYIQVIQQQTSAVPTTARNDNDDAEEMDYFELMYDEGSRVSERLACLSPSNANQIRFTLASLPDFRMWYRDCTRRCRWSAGFLGDLPFIPPFLSYAALYSPCFTLIVETRAQGRCGEAVTHVPTDLSLCFGTGEGVLGRNYAIATCRWYLPLTRECNSSRRGKVEGKSAFRRDTQVLHAFPFQSASTS</sequence>
<keyword evidence="2" id="KW-1133">Transmembrane helix</keyword>
<name>A0ABQ9H8X7_9NEOP</name>
<dbReference type="PANTHER" id="PTHR10773:SF19">
    <property type="match status" value="1"/>
</dbReference>
<dbReference type="PROSITE" id="PS51257">
    <property type="entry name" value="PROKAR_LIPOPROTEIN"/>
    <property type="match status" value="1"/>
</dbReference>
<keyword evidence="4" id="KW-1185">Reference proteome</keyword>
<dbReference type="PANTHER" id="PTHR10773">
    <property type="entry name" value="DNA-DIRECTED RNA POLYMERASES I, II, AND III SUBUNIT RPABC2"/>
    <property type="match status" value="1"/>
</dbReference>
<comment type="caution">
    <text evidence="3">The sequence shown here is derived from an EMBL/GenBank/DDBJ whole genome shotgun (WGS) entry which is preliminary data.</text>
</comment>
<evidence type="ECO:0000256" key="1">
    <source>
        <dbReference type="SAM" id="MobiDB-lite"/>
    </source>
</evidence>
<evidence type="ECO:0000313" key="4">
    <source>
        <dbReference type="Proteomes" id="UP001159363"/>
    </source>
</evidence>
<keyword evidence="2" id="KW-0812">Transmembrane</keyword>
<proteinExistence type="predicted"/>
<dbReference type="EMBL" id="JARBHB010000006">
    <property type="protein sequence ID" value="KAJ8880749.1"/>
    <property type="molecule type" value="Genomic_DNA"/>
</dbReference>
<evidence type="ECO:0000256" key="2">
    <source>
        <dbReference type="SAM" id="Phobius"/>
    </source>
</evidence>
<evidence type="ECO:0000313" key="3">
    <source>
        <dbReference type="EMBL" id="KAJ8880749.1"/>
    </source>
</evidence>
<feature type="transmembrane region" description="Helical" evidence="2">
    <location>
        <begin position="314"/>
        <end position="335"/>
    </location>
</feature>
<gene>
    <name evidence="3" type="ORF">PR048_017219</name>
</gene>
<protein>
    <submittedName>
        <fullName evidence="3">Uncharacterized protein</fullName>
    </submittedName>
</protein>
<feature type="transmembrane region" description="Helical" evidence="2">
    <location>
        <begin position="429"/>
        <end position="456"/>
    </location>
</feature>
<feature type="region of interest" description="Disordered" evidence="1">
    <location>
        <begin position="507"/>
        <end position="530"/>
    </location>
</feature>
<accession>A0ABQ9H8X7</accession>
<dbReference type="Proteomes" id="UP001159363">
    <property type="component" value="Chromosome 5"/>
</dbReference>
<organism evidence="3 4">
    <name type="scientific">Dryococelus australis</name>
    <dbReference type="NCBI Taxonomy" id="614101"/>
    <lineage>
        <taxon>Eukaryota</taxon>
        <taxon>Metazoa</taxon>
        <taxon>Ecdysozoa</taxon>
        <taxon>Arthropoda</taxon>
        <taxon>Hexapoda</taxon>
        <taxon>Insecta</taxon>
        <taxon>Pterygota</taxon>
        <taxon>Neoptera</taxon>
        <taxon>Polyneoptera</taxon>
        <taxon>Phasmatodea</taxon>
        <taxon>Verophasmatodea</taxon>
        <taxon>Anareolatae</taxon>
        <taxon>Phasmatidae</taxon>
        <taxon>Eurycanthinae</taxon>
        <taxon>Dryococelus</taxon>
    </lineage>
</organism>